<reference evidence="1 2" key="2">
    <citation type="journal article" date="2021" name="Genomics">
        <title>High-quality reference genome for Clonorchis sinensis.</title>
        <authorList>
            <person name="Young N.D."/>
            <person name="Stroehlein A.J."/>
            <person name="Kinkar L."/>
            <person name="Wang T."/>
            <person name="Sohn W.M."/>
            <person name="Chang B.C.H."/>
            <person name="Kaur P."/>
            <person name="Weisz D."/>
            <person name="Dudchenko O."/>
            <person name="Aiden E.L."/>
            <person name="Korhonen P.K."/>
            <person name="Gasser R.B."/>
        </authorList>
    </citation>
    <scope>NUCLEOTIDE SEQUENCE [LARGE SCALE GENOMIC DNA]</scope>
    <source>
        <strain evidence="1">Cs-k2</strain>
    </source>
</reference>
<dbReference type="Proteomes" id="UP000286415">
    <property type="component" value="Unassembled WGS sequence"/>
</dbReference>
<sequence length="190" mass="21254">MAAVSISWDSEIPQCSKVENPMLSFVFLGTQKWLFHQDFFSKMISHMVVALNKQGAFAVTYKGPLLIDDCGLKLMNSPLFEMTRIMRLTQLGGFRSVFALNSDTFALCMANSMYSGFQREIIGDSRCIPILEYILQPGIAVGPSNRPLEANKPQLLLRIRYFVSGAVLVSRLPSEDDLTQFPYIKMAAVA</sequence>
<comment type="caution">
    <text evidence="1">The sequence shown here is derived from an EMBL/GenBank/DDBJ whole genome shotgun (WGS) entry which is preliminary data.</text>
</comment>
<protein>
    <submittedName>
        <fullName evidence="1">Uncharacterized protein</fullName>
    </submittedName>
</protein>
<accession>A0A419PTI5</accession>
<keyword evidence="2" id="KW-1185">Reference proteome</keyword>
<evidence type="ECO:0000313" key="2">
    <source>
        <dbReference type="Proteomes" id="UP000286415"/>
    </source>
</evidence>
<dbReference type="InParanoid" id="A0A419PTI5"/>
<gene>
    <name evidence="1" type="ORF">CSKR_107650</name>
</gene>
<dbReference type="EMBL" id="NIRI02000077">
    <property type="protein sequence ID" value="KAG5441442.1"/>
    <property type="molecule type" value="Genomic_DNA"/>
</dbReference>
<reference evidence="1 2" key="1">
    <citation type="journal article" date="2018" name="Biotechnol. Adv.">
        <title>Improved genomic resources and new bioinformatic workflow for the carcinogenic parasite Clonorchis sinensis: Biotechnological implications.</title>
        <authorList>
            <person name="Wang D."/>
            <person name="Korhonen P.K."/>
            <person name="Gasser R.B."/>
            <person name="Young N.D."/>
        </authorList>
    </citation>
    <scope>NUCLEOTIDE SEQUENCE [LARGE SCALE GENOMIC DNA]</scope>
    <source>
        <strain evidence="1">Cs-k2</strain>
    </source>
</reference>
<dbReference type="AlphaFoldDB" id="A0A419PTI5"/>
<proteinExistence type="predicted"/>
<evidence type="ECO:0000313" key="1">
    <source>
        <dbReference type="EMBL" id="KAG5441442.1"/>
    </source>
</evidence>
<organism evidence="1 2">
    <name type="scientific">Clonorchis sinensis</name>
    <name type="common">Chinese liver fluke</name>
    <dbReference type="NCBI Taxonomy" id="79923"/>
    <lineage>
        <taxon>Eukaryota</taxon>
        <taxon>Metazoa</taxon>
        <taxon>Spiralia</taxon>
        <taxon>Lophotrochozoa</taxon>
        <taxon>Platyhelminthes</taxon>
        <taxon>Trematoda</taxon>
        <taxon>Digenea</taxon>
        <taxon>Opisthorchiida</taxon>
        <taxon>Opisthorchiata</taxon>
        <taxon>Opisthorchiidae</taxon>
        <taxon>Clonorchis</taxon>
    </lineage>
</organism>
<name>A0A419PTI5_CLOSI</name>